<keyword evidence="9" id="KW-1185">Reference proteome</keyword>
<feature type="transmembrane region" description="Helical" evidence="7">
    <location>
        <begin position="101"/>
        <end position="122"/>
    </location>
</feature>
<organism evidence="8 9">
    <name type="scientific">Umbelopsis vinacea</name>
    <dbReference type="NCBI Taxonomy" id="44442"/>
    <lineage>
        <taxon>Eukaryota</taxon>
        <taxon>Fungi</taxon>
        <taxon>Fungi incertae sedis</taxon>
        <taxon>Mucoromycota</taxon>
        <taxon>Mucoromycotina</taxon>
        <taxon>Umbelopsidomycetes</taxon>
        <taxon>Umbelopsidales</taxon>
        <taxon>Umbelopsidaceae</taxon>
        <taxon>Umbelopsis</taxon>
    </lineage>
</organism>
<evidence type="ECO:0008006" key="10">
    <source>
        <dbReference type="Google" id="ProtNLM"/>
    </source>
</evidence>
<evidence type="ECO:0000256" key="7">
    <source>
        <dbReference type="SAM" id="Phobius"/>
    </source>
</evidence>
<evidence type="ECO:0000256" key="4">
    <source>
        <dbReference type="ARBA" id="ARBA00022976"/>
    </source>
</evidence>
<evidence type="ECO:0000256" key="6">
    <source>
        <dbReference type="ARBA" id="ARBA00023136"/>
    </source>
</evidence>
<keyword evidence="5 7" id="KW-1133">Transmembrane helix</keyword>
<sequence length="145" mass="16291">MAEQVSYRNEKSVFFAKGSAVTGRRRIGIPSPAPQVACLEYVAALIIMPSLDKMSGTEILSVGKKMFYGGFAFLPLLWLVNVIYLWPTLKRTDVPVQLRRYLVYSIAGCLTWFIITTTWYALYVNKRVVWGATADHITVVIPKGV</sequence>
<dbReference type="Proteomes" id="UP000612746">
    <property type="component" value="Unassembled WGS sequence"/>
</dbReference>
<keyword evidence="6 7" id="KW-0472">Membrane</keyword>
<dbReference type="EMBL" id="JAEPRA010000006">
    <property type="protein sequence ID" value="KAG2184329.1"/>
    <property type="molecule type" value="Genomic_DNA"/>
</dbReference>
<keyword evidence="4" id="KW-0914">Notch signaling pathway</keyword>
<evidence type="ECO:0000313" key="9">
    <source>
        <dbReference type="Proteomes" id="UP000612746"/>
    </source>
</evidence>
<dbReference type="Pfam" id="PF10251">
    <property type="entry name" value="PEN-2"/>
    <property type="match status" value="1"/>
</dbReference>
<accession>A0A8H7UMK5</accession>
<proteinExistence type="inferred from homology"/>
<comment type="similarity">
    <text evidence="2">Belongs to the PEN-2 family.</text>
</comment>
<dbReference type="GO" id="GO:0070765">
    <property type="term" value="C:gamma-secretase complex"/>
    <property type="evidence" value="ECO:0007669"/>
    <property type="project" value="TreeGrafter"/>
</dbReference>
<evidence type="ECO:0000256" key="5">
    <source>
        <dbReference type="ARBA" id="ARBA00022989"/>
    </source>
</evidence>
<evidence type="ECO:0000256" key="2">
    <source>
        <dbReference type="ARBA" id="ARBA00009607"/>
    </source>
</evidence>
<evidence type="ECO:0000313" key="8">
    <source>
        <dbReference type="EMBL" id="KAG2184329.1"/>
    </source>
</evidence>
<gene>
    <name evidence="8" type="ORF">INT44_009344</name>
</gene>
<protein>
    <recommendedName>
        <fullName evidence="10">Gamma-secretase subunit PEN-2</fullName>
    </recommendedName>
</protein>
<comment type="subcellular location">
    <subcellularLocation>
        <location evidence="1">Membrane</location>
        <topology evidence="1">Multi-pass membrane protein</topology>
    </subcellularLocation>
</comment>
<dbReference type="OrthoDB" id="524898at2759"/>
<dbReference type="PANTHER" id="PTHR16318:SF0">
    <property type="entry name" value="GAMMA-SECRETASE SUBUNIT PEN-2"/>
    <property type="match status" value="1"/>
</dbReference>
<dbReference type="AlphaFoldDB" id="A0A8H7UMK5"/>
<dbReference type="InterPro" id="IPR019379">
    <property type="entry name" value="Gamma_Secretase_Asp_P_PEN2"/>
</dbReference>
<keyword evidence="3 7" id="KW-0812">Transmembrane</keyword>
<feature type="transmembrane region" description="Helical" evidence="7">
    <location>
        <begin position="66"/>
        <end position="89"/>
    </location>
</feature>
<reference evidence="8" key="1">
    <citation type="submission" date="2020-12" db="EMBL/GenBank/DDBJ databases">
        <title>Metabolic potential, ecology and presence of endohyphal bacteria is reflected in genomic diversity of Mucoromycotina.</title>
        <authorList>
            <person name="Muszewska A."/>
            <person name="Okrasinska A."/>
            <person name="Steczkiewicz K."/>
            <person name="Drgas O."/>
            <person name="Orlowska M."/>
            <person name="Perlinska-Lenart U."/>
            <person name="Aleksandrzak-Piekarczyk T."/>
            <person name="Szatraj K."/>
            <person name="Zielenkiewicz U."/>
            <person name="Pilsyk S."/>
            <person name="Malc E."/>
            <person name="Mieczkowski P."/>
            <person name="Kruszewska J.S."/>
            <person name="Biernat P."/>
            <person name="Pawlowska J."/>
        </authorList>
    </citation>
    <scope>NUCLEOTIDE SEQUENCE</scope>
    <source>
        <strain evidence="8">WA0000051536</strain>
    </source>
</reference>
<dbReference type="PANTHER" id="PTHR16318">
    <property type="entry name" value="GAMMA-SECRETASE SUBUNIT PEN-2"/>
    <property type="match status" value="1"/>
</dbReference>
<comment type="caution">
    <text evidence="8">The sequence shown here is derived from an EMBL/GenBank/DDBJ whole genome shotgun (WGS) entry which is preliminary data.</text>
</comment>
<evidence type="ECO:0000256" key="1">
    <source>
        <dbReference type="ARBA" id="ARBA00004141"/>
    </source>
</evidence>
<name>A0A8H7UMK5_9FUNG</name>
<evidence type="ECO:0000256" key="3">
    <source>
        <dbReference type="ARBA" id="ARBA00022692"/>
    </source>
</evidence>